<accession>A0A512JIL6</accession>
<feature type="domain" description="Phage tail lysozyme" evidence="2">
    <location>
        <begin position="478"/>
        <end position="586"/>
    </location>
</feature>
<sequence>MSDDTLRIVAKVEDQYTGPLGKLKGELKGVSDATGKHADTWRKDWKAAREEVDKFRGVLSGFDPILSKIGVGGFAAALSVGGMVTAIAKFSSSTQQLSMLSRETGVTIDKLRAFGSLGERFGVSADAMKGSVSSFATTMFDLRRRWGEAYSSLQGMNLGKLAEDLISAPNMDAALKKAVDGIQAIPEPEVRRRVSRMLFGTDDVARIGGALGGKFSEALTEVQKQIGNLNKDTEESAKRFEQSVGRMSAAADRLKNQVLGPALGGAATLMEGMADSIETDPSDPKSRLRYLKKHRQELDGRIKGLPEGSFQRRYFENNRAGDDDEIKKLEEAIARGAERGVDRAMEKRRQEGATVQQQSFSGGSGTTGFASASLIQKAAWSGSGALSGATGPLGSRLGSGGGSGSSGSGARMAPDAPDVGGGMHGGGFGSSNQGDGNGEVATPRGSGRGNAKAARTGEMMAYAMDQLRREGVPEANLRQAAAHLVGQATMESGLDPNKSHDHGTGYGIYGARDPSPGRGRRTNMLNWLKANGYAHNSAEGQMRYMAHEAMSGRYRQTRRILMGGGSGNAVADTNAITREFESPAIVNHRAGAVQNAMRVGPTQQGPVATGDDGGVFPNGAPRVLKPKSMAGDKNVPGHVMGDSFEQTKPWSKAGDALMDRVYGRGGSASGPAGGSGGGGNGYLHIKVDGPAGTKVKHDMAGLFRETSVSHGRSQMDMGRA</sequence>
<dbReference type="AlphaFoldDB" id="A0A512JIL6"/>
<dbReference type="Gene3D" id="1.10.530.10">
    <property type="match status" value="1"/>
</dbReference>
<name>A0A512JIL6_9HYPH</name>
<organism evidence="3 4">
    <name type="scientific">Methylobacterium gnaphalii</name>
    <dbReference type="NCBI Taxonomy" id="1010610"/>
    <lineage>
        <taxon>Bacteria</taxon>
        <taxon>Pseudomonadati</taxon>
        <taxon>Pseudomonadota</taxon>
        <taxon>Alphaproteobacteria</taxon>
        <taxon>Hyphomicrobiales</taxon>
        <taxon>Methylobacteriaceae</taxon>
        <taxon>Methylobacterium</taxon>
    </lineage>
</organism>
<feature type="compositionally biased region" description="Gly residues" evidence="1">
    <location>
        <begin position="419"/>
        <end position="429"/>
    </location>
</feature>
<dbReference type="Pfam" id="PF18013">
    <property type="entry name" value="Phage_lysozyme2"/>
    <property type="match status" value="1"/>
</dbReference>
<gene>
    <name evidence="3" type="ORF">MGN01_16530</name>
</gene>
<evidence type="ECO:0000313" key="4">
    <source>
        <dbReference type="Proteomes" id="UP000321750"/>
    </source>
</evidence>
<dbReference type="RefSeq" id="WP_147046110.1">
    <property type="nucleotide sequence ID" value="NZ_BJZV01000007.1"/>
</dbReference>
<dbReference type="EMBL" id="BJZV01000007">
    <property type="protein sequence ID" value="GEP09808.1"/>
    <property type="molecule type" value="Genomic_DNA"/>
</dbReference>
<evidence type="ECO:0000256" key="1">
    <source>
        <dbReference type="SAM" id="MobiDB-lite"/>
    </source>
</evidence>
<keyword evidence="4" id="KW-1185">Reference proteome</keyword>
<reference evidence="3 4" key="1">
    <citation type="submission" date="2019-07" db="EMBL/GenBank/DDBJ databases">
        <title>Whole genome shotgun sequence of Methylobacterium gnaphalii NBRC 107716.</title>
        <authorList>
            <person name="Hosoyama A."/>
            <person name="Uohara A."/>
            <person name="Ohji S."/>
            <person name="Ichikawa N."/>
        </authorList>
    </citation>
    <scope>NUCLEOTIDE SEQUENCE [LARGE SCALE GENOMIC DNA]</scope>
    <source>
        <strain evidence="3 4">NBRC 107716</strain>
    </source>
</reference>
<dbReference type="Proteomes" id="UP000321750">
    <property type="component" value="Unassembled WGS sequence"/>
</dbReference>
<proteinExistence type="predicted"/>
<dbReference type="InterPro" id="IPR041219">
    <property type="entry name" value="Phage_lysozyme2"/>
</dbReference>
<comment type="caution">
    <text evidence="3">The sequence shown here is derived from an EMBL/GenBank/DDBJ whole genome shotgun (WGS) entry which is preliminary data.</text>
</comment>
<feature type="compositionally biased region" description="Gly residues" evidence="1">
    <location>
        <begin position="397"/>
        <end position="407"/>
    </location>
</feature>
<feature type="region of interest" description="Disordered" evidence="1">
    <location>
        <begin position="394"/>
        <end position="454"/>
    </location>
</feature>
<dbReference type="OrthoDB" id="7969855at2"/>
<evidence type="ECO:0000259" key="2">
    <source>
        <dbReference type="Pfam" id="PF18013"/>
    </source>
</evidence>
<protein>
    <recommendedName>
        <fullName evidence="2">Phage tail lysozyme domain-containing protein</fullName>
    </recommendedName>
</protein>
<evidence type="ECO:0000313" key="3">
    <source>
        <dbReference type="EMBL" id="GEP09808.1"/>
    </source>
</evidence>